<protein>
    <recommendedName>
        <fullName evidence="3">RNA helicase</fullName>
        <ecNumber evidence="3">3.6.4.13</ecNumber>
    </recommendedName>
</protein>
<dbReference type="SMART" id="SM00487">
    <property type="entry name" value="DEXDc"/>
    <property type="match status" value="1"/>
</dbReference>
<dbReference type="SUPFAM" id="SSF63748">
    <property type="entry name" value="Tudor/PWWP/MBT"/>
    <property type="match status" value="1"/>
</dbReference>
<dbReference type="GO" id="GO:0016787">
    <property type="term" value="F:hydrolase activity"/>
    <property type="evidence" value="ECO:0007669"/>
    <property type="project" value="UniProtKB-KW"/>
</dbReference>
<dbReference type="InterPro" id="IPR001650">
    <property type="entry name" value="Helicase_C-like"/>
</dbReference>
<evidence type="ECO:0000313" key="20">
    <source>
        <dbReference type="Proteomes" id="UP000034805"/>
    </source>
</evidence>
<keyword evidence="4" id="KW-0217">Developmental protein</keyword>
<feature type="non-terminal residue" evidence="19">
    <location>
        <position position="1376"/>
    </location>
</feature>
<evidence type="ECO:0000256" key="9">
    <source>
        <dbReference type="ARBA" id="ARBA00022806"/>
    </source>
</evidence>
<dbReference type="InterPro" id="IPR002999">
    <property type="entry name" value="Tudor"/>
</dbReference>
<evidence type="ECO:0000256" key="15">
    <source>
        <dbReference type="SAM" id="MobiDB-lite"/>
    </source>
</evidence>
<dbReference type="GO" id="GO:0007283">
    <property type="term" value="P:spermatogenesis"/>
    <property type="evidence" value="ECO:0007669"/>
    <property type="project" value="UniProtKB-KW"/>
</dbReference>
<evidence type="ECO:0000256" key="7">
    <source>
        <dbReference type="ARBA" id="ARBA00022782"/>
    </source>
</evidence>
<dbReference type="Gene3D" id="2.40.50.90">
    <property type="match status" value="1"/>
</dbReference>
<dbReference type="Proteomes" id="UP000034805">
    <property type="component" value="Unassembled WGS sequence"/>
</dbReference>
<evidence type="ECO:0000256" key="8">
    <source>
        <dbReference type="ARBA" id="ARBA00022801"/>
    </source>
</evidence>
<dbReference type="InterPro" id="IPR011545">
    <property type="entry name" value="DEAD/DEAH_box_helicase_dom"/>
</dbReference>
<dbReference type="PROSITE" id="PS50304">
    <property type="entry name" value="TUDOR"/>
    <property type="match status" value="1"/>
</dbReference>
<evidence type="ECO:0000256" key="14">
    <source>
        <dbReference type="ARBA" id="ARBA00047984"/>
    </source>
</evidence>
<dbReference type="PROSITE" id="PS51194">
    <property type="entry name" value="HELICASE_CTER"/>
    <property type="match status" value="1"/>
</dbReference>
<evidence type="ECO:0000259" key="18">
    <source>
        <dbReference type="PROSITE" id="PS51194"/>
    </source>
</evidence>
<dbReference type="SMART" id="SM00847">
    <property type="entry name" value="HA2"/>
    <property type="match status" value="1"/>
</dbReference>
<reference evidence="19 20" key="1">
    <citation type="submission" date="2015-08" db="EMBL/GenBank/DDBJ databases">
        <title>The genome of the Asian arowana (Scleropages formosus).</title>
        <authorList>
            <person name="Tan M.H."/>
            <person name="Gan H.M."/>
            <person name="Croft L.J."/>
            <person name="Austin C.M."/>
        </authorList>
    </citation>
    <scope>NUCLEOTIDE SEQUENCE [LARGE SCALE GENOMIC DNA]</scope>
    <source>
        <strain evidence="19">Aro1</strain>
    </source>
</reference>
<evidence type="ECO:0000256" key="12">
    <source>
        <dbReference type="ARBA" id="ARBA00023158"/>
    </source>
</evidence>
<evidence type="ECO:0000256" key="3">
    <source>
        <dbReference type="ARBA" id="ARBA00012552"/>
    </source>
</evidence>
<dbReference type="InterPro" id="IPR007502">
    <property type="entry name" value="Helicase-assoc_dom"/>
</dbReference>
<organism evidence="19 20">
    <name type="scientific">Scleropages formosus</name>
    <name type="common">Asian bonytongue</name>
    <name type="synonym">Osteoglossum formosum</name>
    <dbReference type="NCBI Taxonomy" id="113540"/>
    <lineage>
        <taxon>Eukaryota</taxon>
        <taxon>Metazoa</taxon>
        <taxon>Chordata</taxon>
        <taxon>Craniata</taxon>
        <taxon>Vertebrata</taxon>
        <taxon>Euteleostomi</taxon>
        <taxon>Actinopterygii</taxon>
        <taxon>Neopterygii</taxon>
        <taxon>Teleostei</taxon>
        <taxon>Osteoglossocephala</taxon>
        <taxon>Osteoglossomorpha</taxon>
        <taxon>Osteoglossiformes</taxon>
        <taxon>Osteoglossidae</taxon>
        <taxon>Scleropages</taxon>
    </lineage>
</organism>
<dbReference type="PANTHER" id="PTHR18934">
    <property type="entry name" value="ATP-DEPENDENT RNA HELICASE"/>
    <property type="match status" value="1"/>
</dbReference>
<evidence type="ECO:0000256" key="13">
    <source>
        <dbReference type="ARBA" id="ARBA00023254"/>
    </source>
</evidence>
<evidence type="ECO:0000259" key="16">
    <source>
        <dbReference type="PROSITE" id="PS50304"/>
    </source>
</evidence>
<keyword evidence="12" id="KW-0943">RNA-mediated gene silencing</keyword>
<dbReference type="SMART" id="SM00490">
    <property type="entry name" value="HELICc"/>
    <property type="match status" value="1"/>
</dbReference>
<dbReference type="InterPro" id="IPR027417">
    <property type="entry name" value="P-loop_NTPase"/>
</dbReference>
<feature type="domain" description="Helicase C-terminal" evidence="18">
    <location>
        <begin position="319"/>
        <end position="516"/>
    </location>
</feature>
<evidence type="ECO:0000259" key="17">
    <source>
        <dbReference type="PROSITE" id="PS51192"/>
    </source>
</evidence>
<evidence type="ECO:0000256" key="10">
    <source>
        <dbReference type="ARBA" id="ARBA00022840"/>
    </source>
</evidence>
<evidence type="ECO:0000256" key="2">
    <source>
        <dbReference type="ARBA" id="ARBA00008792"/>
    </source>
</evidence>
<keyword evidence="9 19" id="KW-0347">Helicase</keyword>
<dbReference type="Pfam" id="PF00567">
    <property type="entry name" value="TUDOR"/>
    <property type="match status" value="1"/>
</dbReference>
<gene>
    <name evidence="19" type="ORF">Z043_106897</name>
</gene>
<dbReference type="GO" id="GO:0005524">
    <property type="term" value="F:ATP binding"/>
    <property type="evidence" value="ECO:0007669"/>
    <property type="project" value="UniProtKB-KW"/>
</dbReference>
<dbReference type="Pfam" id="PF00271">
    <property type="entry name" value="Helicase_C"/>
    <property type="match status" value="1"/>
</dbReference>
<dbReference type="PANTHER" id="PTHR18934:SF113">
    <property type="entry name" value="ATP-DEPENDENT RNA HELICASE TDRD9"/>
    <property type="match status" value="1"/>
</dbReference>
<dbReference type="STRING" id="113540.ENSSFOP00015019809"/>
<dbReference type="Pfam" id="PF21010">
    <property type="entry name" value="HA2_C"/>
    <property type="match status" value="1"/>
</dbReference>
<dbReference type="Gene3D" id="2.30.30.140">
    <property type="match status" value="1"/>
</dbReference>
<dbReference type="FunFam" id="1.20.120.1080:FF:000081">
    <property type="entry name" value="Tudor domain containing 9"/>
    <property type="match status" value="1"/>
</dbReference>
<dbReference type="FunFam" id="3.40.50.300:FF:001113">
    <property type="entry name" value="ATP-dependent RNA helicase TDRD9"/>
    <property type="match status" value="1"/>
</dbReference>
<dbReference type="SMART" id="SM00333">
    <property type="entry name" value="TUDOR"/>
    <property type="match status" value="1"/>
</dbReference>
<dbReference type="GO" id="GO:0003723">
    <property type="term" value="F:RNA binding"/>
    <property type="evidence" value="ECO:0007669"/>
    <property type="project" value="TreeGrafter"/>
</dbReference>
<dbReference type="GO" id="GO:0051321">
    <property type="term" value="P:meiotic cell cycle"/>
    <property type="evidence" value="ECO:0007669"/>
    <property type="project" value="UniProtKB-KW"/>
</dbReference>
<keyword evidence="8" id="KW-0378">Hydrolase</keyword>
<dbReference type="SUPFAM" id="SSF52540">
    <property type="entry name" value="P-loop containing nucleoside triphosphate hydrolases"/>
    <property type="match status" value="1"/>
</dbReference>
<dbReference type="Gene3D" id="3.40.50.300">
    <property type="entry name" value="P-loop containing nucleotide triphosphate hydrolases"/>
    <property type="match status" value="2"/>
</dbReference>
<accession>A0A0P7XET5</accession>
<keyword evidence="11" id="KW-0744">Spermatogenesis</keyword>
<keyword evidence="13" id="KW-0469">Meiosis</keyword>
<evidence type="ECO:0000256" key="4">
    <source>
        <dbReference type="ARBA" id="ARBA00022473"/>
    </source>
</evidence>
<sequence length="1376" mass="155246">MTQNSVRSATQERMKKTITAEQITDWFTLGTQLRHMAVTERRLPGTSSGHGSPEDIVALGSPNSDEDSNAKCTSSLLLQAPPPPLTSYNYPLLPITKDREKLISLIENNSVVIIRGATGSGKTTQLPQYIMDHYNEKRKPCKVVVTQPRKIGASSIARWVAQERKCTLGDLVGYQVGLKKVATERTKLIYMTTGVLLQKLVGSKSLTEFTHIFIDEVHERTEELDFLLLVVRKLLYSNSWFVKVILMSATINCKEFAEYFSTPVFSQMSPAYVFEVQGAPYTVEEYYLDDLHSLCPHRVVNPSPEDPTIAPEMYNLAISLIQSFDKMEAKDWSVLVFLPGLAEINYMQDELATLVRKRLQVYPLHSTVTLEEQNGVFLVPVPGYRKVIYSPTCTPHPSVSRGPKSLLQLLLGLQIILSTNIAESSVTVPDVKYVIDFCLERQLVCDKESSYQSLHLVWSSKANCNQRRGRAGRVSKGYCYRLVTKEFWKREIPDHAVPEMLRASLASTVLRLKLLDMGDPRTLLSTALSPPKLGDIEKTILQLKEVSKHLSVKLGAMSHIQEDQGQNRFDGELTFLGRVLAHLPVDLHLGKMIVLGHVFGCLEECLIIAASMSLKSYFVLSSVQRLAGYRSKLAFTDGVPSDFIAFVNAFKAWHITKSKGEFRNAADELKWGKENCIQIKRIREVAELLEDLKQRVSQLNMHVREKPDPGDYESLHKQRFILQIVIAGAFYPNYFTVGEIDEELASRELFWHDPKTTVLVCSGLLPARVQQVRNIPPYGFLYYKQLQSLFRQCGQVKAISFDSSRAYVEFNKPSSLGTGVLPEVSLALLMARQRIPLELFVYSTEEVEAKAGSRTVSHLRYSRVNVDLQNHSVYPVSILSNLVDPNQFPSNPQFMVSITEVVEVGHFWGFQADEADLEKQHQLTADINGRKLQPLSGLLYPNQLCLAPFSKDRTTSQYFRARILHVWGSDVEVFFVDYGNVSHVSASSLRELPEDLLEHPFQAREFQIAGIRPSAQSVILGGRWSSRARKRFISLVSGHGLVASLFSILHGVMHIDLFISADSISTSVVDIMVQEGHALKAEETFESKQNHEELQVLYKDLQNDTFMPNSVSTSYMVQKKEEKQLIDSLLEAFSKTSWSTRKSRVLVHGPTSPHAMKFYNICHNGQYRSVFIESTSVNSVAVKENPQDVYQRVLVAGRVSVTAAGSHILLKETTLMPSIAGLPALLCMLFAPVMELRTNEERTCFTGALCGLGWSVHTHEPILPEHDIEITFDVRFDVEDITEINSLRMAINCLMRMAPNGALHVDAERVRRQQEDVRDKIIRLFTKSPSRDCVIPQYYEKPCKWNQGDPSQKKECLRNDGRTKGVVFQLHPIPLL</sequence>
<keyword evidence="7" id="KW-0221">Differentiation</keyword>
<dbReference type="GO" id="GO:0005737">
    <property type="term" value="C:cytoplasm"/>
    <property type="evidence" value="ECO:0007669"/>
    <property type="project" value="UniProtKB-SubCell"/>
</dbReference>
<name>A0A0P7XET5_SCLFO</name>
<comment type="caution">
    <text evidence="19">The sequence shown here is derived from an EMBL/GenBank/DDBJ whole genome shotgun (WGS) entry which is preliminary data.</text>
</comment>
<keyword evidence="6" id="KW-0547">Nucleotide-binding</keyword>
<evidence type="ECO:0000256" key="1">
    <source>
        <dbReference type="ARBA" id="ARBA00004496"/>
    </source>
</evidence>
<dbReference type="PROSITE" id="PS51192">
    <property type="entry name" value="HELICASE_ATP_BIND_1"/>
    <property type="match status" value="1"/>
</dbReference>
<feature type="domain" description="Tudor" evidence="16">
    <location>
        <begin position="938"/>
        <end position="999"/>
    </location>
</feature>
<comment type="subcellular location">
    <subcellularLocation>
        <location evidence="1">Cytoplasm</location>
    </subcellularLocation>
</comment>
<evidence type="ECO:0000256" key="11">
    <source>
        <dbReference type="ARBA" id="ARBA00022871"/>
    </source>
</evidence>
<keyword evidence="5" id="KW-0963">Cytoplasm</keyword>
<comment type="catalytic activity">
    <reaction evidence="14">
        <text>ATP + H2O = ADP + phosphate + H(+)</text>
        <dbReference type="Rhea" id="RHEA:13065"/>
        <dbReference type="ChEBI" id="CHEBI:15377"/>
        <dbReference type="ChEBI" id="CHEBI:15378"/>
        <dbReference type="ChEBI" id="CHEBI:30616"/>
        <dbReference type="ChEBI" id="CHEBI:43474"/>
        <dbReference type="ChEBI" id="CHEBI:456216"/>
        <dbReference type="EC" id="3.6.4.13"/>
    </reaction>
</comment>
<evidence type="ECO:0000256" key="6">
    <source>
        <dbReference type="ARBA" id="ARBA00022741"/>
    </source>
</evidence>
<dbReference type="InterPro" id="IPR035437">
    <property type="entry name" value="SNase_OB-fold_sf"/>
</dbReference>
<dbReference type="InterPro" id="IPR014001">
    <property type="entry name" value="Helicase_ATP-bd"/>
</dbReference>
<proteinExistence type="inferred from homology"/>
<evidence type="ECO:0000256" key="5">
    <source>
        <dbReference type="ARBA" id="ARBA00022490"/>
    </source>
</evidence>
<dbReference type="EMBL" id="JARO02001949">
    <property type="protein sequence ID" value="KPP73979.1"/>
    <property type="molecule type" value="Genomic_DNA"/>
</dbReference>
<dbReference type="Gene3D" id="1.20.120.1080">
    <property type="match status" value="1"/>
</dbReference>
<feature type="region of interest" description="Disordered" evidence="15">
    <location>
        <begin position="42"/>
        <end position="70"/>
    </location>
</feature>
<dbReference type="GO" id="GO:0030154">
    <property type="term" value="P:cell differentiation"/>
    <property type="evidence" value="ECO:0007669"/>
    <property type="project" value="UniProtKB-KW"/>
</dbReference>
<dbReference type="Pfam" id="PF00270">
    <property type="entry name" value="DEAD"/>
    <property type="match status" value="1"/>
</dbReference>
<dbReference type="EC" id="3.6.4.13" evidence="3"/>
<dbReference type="GO" id="GO:0031047">
    <property type="term" value="P:regulatory ncRNA-mediated gene silencing"/>
    <property type="evidence" value="ECO:0007669"/>
    <property type="project" value="UniProtKB-KW"/>
</dbReference>
<keyword evidence="10" id="KW-0067">ATP-binding</keyword>
<dbReference type="CDD" id="cd18791">
    <property type="entry name" value="SF2_C_RHA"/>
    <property type="match status" value="1"/>
</dbReference>
<dbReference type="GO" id="GO:0003724">
    <property type="term" value="F:RNA helicase activity"/>
    <property type="evidence" value="ECO:0007669"/>
    <property type="project" value="UniProtKB-EC"/>
</dbReference>
<evidence type="ECO:0000313" key="19">
    <source>
        <dbReference type="EMBL" id="KPP73979.1"/>
    </source>
</evidence>
<feature type="domain" description="Helicase ATP-binding" evidence="17">
    <location>
        <begin position="103"/>
        <end position="269"/>
    </location>
</feature>
<comment type="similarity">
    <text evidence="2">Belongs to the DEAD box helicase family. DEAH subfamily.</text>
</comment>